<reference evidence="2" key="1">
    <citation type="journal article" date="2021" name="Open Biol.">
        <title>Shared evolutionary footprints suggest mitochondrial oxidative damage underlies multiple complex I losses in fungi.</title>
        <authorList>
            <person name="Schikora-Tamarit M.A."/>
            <person name="Marcet-Houben M."/>
            <person name="Nosek J."/>
            <person name="Gabaldon T."/>
        </authorList>
    </citation>
    <scope>NUCLEOTIDE SEQUENCE</scope>
    <source>
        <strain evidence="2">CBS6075</strain>
    </source>
</reference>
<dbReference type="PANTHER" id="PTHR15032">
    <property type="entry name" value="N-ACYL-PHOSPHATIDYLETHANOLAMINE-HYDROLYZING PHOSPHOLIPASE D"/>
    <property type="match status" value="1"/>
</dbReference>
<dbReference type="EMBL" id="JAEUBE010000352">
    <property type="protein sequence ID" value="KAH3664064.1"/>
    <property type="molecule type" value="Genomic_DNA"/>
</dbReference>
<dbReference type="RefSeq" id="XP_046060344.1">
    <property type="nucleotide sequence ID" value="XM_046205893.1"/>
</dbReference>
<dbReference type="SUPFAM" id="SSF56281">
    <property type="entry name" value="Metallo-hydrolase/oxidoreductase"/>
    <property type="match status" value="1"/>
</dbReference>
<name>A0A9P8P3M0_9ASCO</name>
<sequence length="426" mass="48946">MVLALRWKFGLGVLAAYSGYTTYIYVRTQQEIRRRQQVQDAHPQSEDDGECDGCQYDTLTVNGRFENPFPEYRPQTIFEFFAMRVLDLFEFGKRGGLPSSYEELRASLPIHTPDIETLRATGQNEEFSSDADFPAVRDRLTFTWFGQSCSLVQIGSVSFLTDPLFENHLISRLVGPQRIAPSAIKLQDLMEQVKIPEYVLVSHDHPDHLEEESVKRIGNKSKWIVPVGVRRFLAKRGVSNVIEMKWWDRVTLETDSPDKYEVVCLPAMHWSGRQLIDTNKTLWCSFMILRNGKSIFFHCGDTGYSSDLFRLIGQKYGPVKFGALPIGQYCPQWHQRPRHISPLEAVRITNDMGIEKMVGVHWGTFILSSEKYMEPKEQLEELARMNGRQNSILVSEHGRTLVFDTGEIDTLNEQPPVQVRGSTVYR</sequence>
<dbReference type="AlphaFoldDB" id="A0A9P8P3M0"/>
<evidence type="ECO:0000313" key="3">
    <source>
        <dbReference type="Proteomes" id="UP000769157"/>
    </source>
</evidence>
<dbReference type="GO" id="GO:0070291">
    <property type="term" value="P:N-acylethanolamine metabolic process"/>
    <property type="evidence" value="ECO:0007669"/>
    <property type="project" value="TreeGrafter"/>
</dbReference>
<dbReference type="InterPro" id="IPR036866">
    <property type="entry name" value="RibonucZ/Hydroxyglut_hydro"/>
</dbReference>
<dbReference type="Pfam" id="PF12706">
    <property type="entry name" value="Lactamase_B_2"/>
    <property type="match status" value="1"/>
</dbReference>
<keyword evidence="3" id="KW-1185">Reference proteome</keyword>
<dbReference type="GO" id="GO:0070290">
    <property type="term" value="F:N-acylphosphatidylethanolamine-specific phospholipase D activity"/>
    <property type="evidence" value="ECO:0007669"/>
    <property type="project" value="InterPro"/>
</dbReference>
<evidence type="ECO:0000313" key="2">
    <source>
        <dbReference type="EMBL" id="KAH3664064.1"/>
    </source>
</evidence>
<dbReference type="Proteomes" id="UP000769157">
    <property type="component" value="Unassembled WGS sequence"/>
</dbReference>
<dbReference type="InterPro" id="IPR024884">
    <property type="entry name" value="NAPE-PLD"/>
</dbReference>
<protein>
    <recommendedName>
        <fullName evidence="1">Metallo-beta-lactamase domain-containing protein</fullName>
    </recommendedName>
</protein>
<feature type="domain" description="Metallo-beta-lactamase" evidence="1">
    <location>
        <begin position="159"/>
        <end position="362"/>
    </location>
</feature>
<evidence type="ECO:0000259" key="1">
    <source>
        <dbReference type="Pfam" id="PF12706"/>
    </source>
</evidence>
<accession>A0A9P8P3M0</accession>
<organism evidence="2 3">
    <name type="scientific">Ogataea philodendri</name>
    <dbReference type="NCBI Taxonomy" id="1378263"/>
    <lineage>
        <taxon>Eukaryota</taxon>
        <taxon>Fungi</taxon>
        <taxon>Dikarya</taxon>
        <taxon>Ascomycota</taxon>
        <taxon>Saccharomycotina</taxon>
        <taxon>Pichiomycetes</taxon>
        <taxon>Pichiales</taxon>
        <taxon>Pichiaceae</taxon>
        <taxon>Ogataea</taxon>
    </lineage>
</organism>
<proteinExistence type="predicted"/>
<dbReference type="PIRSF" id="PIRSF038896">
    <property type="entry name" value="NAPE-PLD"/>
    <property type="match status" value="1"/>
</dbReference>
<dbReference type="OrthoDB" id="332863at2759"/>
<comment type="caution">
    <text evidence="2">The sequence shown here is derived from an EMBL/GenBank/DDBJ whole genome shotgun (WGS) entry which is preliminary data.</text>
</comment>
<reference evidence="2" key="2">
    <citation type="submission" date="2021-01" db="EMBL/GenBank/DDBJ databases">
        <authorList>
            <person name="Schikora-Tamarit M.A."/>
        </authorList>
    </citation>
    <scope>NUCLEOTIDE SEQUENCE</scope>
    <source>
        <strain evidence="2">CBS6075</strain>
    </source>
</reference>
<dbReference type="GeneID" id="70236743"/>
<dbReference type="GO" id="GO:0005737">
    <property type="term" value="C:cytoplasm"/>
    <property type="evidence" value="ECO:0007669"/>
    <property type="project" value="TreeGrafter"/>
</dbReference>
<dbReference type="GO" id="GO:0070292">
    <property type="term" value="P:N-acylphosphatidylethanolamine metabolic process"/>
    <property type="evidence" value="ECO:0007669"/>
    <property type="project" value="TreeGrafter"/>
</dbReference>
<dbReference type="GO" id="GO:0008270">
    <property type="term" value="F:zinc ion binding"/>
    <property type="evidence" value="ECO:0007669"/>
    <property type="project" value="InterPro"/>
</dbReference>
<dbReference type="InterPro" id="IPR001279">
    <property type="entry name" value="Metallo-B-lactamas"/>
</dbReference>
<dbReference type="Gene3D" id="3.60.15.10">
    <property type="entry name" value="Ribonuclease Z/Hydroxyacylglutathione hydrolase-like"/>
    <property type="match status" value="1"/>
</dbReference>
<dbReference type="PANTHER" id="PTHR15032:SF4">
    <property type="entry name" value="N-ACYL-PHOSPHATIDYLETHANOLAMINE-HYDROLYZING PHOSPHOLIPASE D"/>
    <property type="match status" value="1"/>
</dbReference>
<gene>
    <name evidence="2" type="ORF">OGAPHI_004778</name>
</gene>